<sequence length="236" mass="26960">MKTLIVDDEKLALSRLKRILEEEGISDITEASTPLDTIKEATKSKFDIAFLDISMPTMSGLDLANTLLEMNPNTFIIFQTAHEEYALEAFKSGGMDYLLKPISNETVSKCLEKIGKYIDTKVSETKKIVAKRGNKIYLISLDDIYYIKADLDEVIIKIKETDAYVRKKIGDMEKILSDKNFFRVHRSYIVNVDKIKSMQSIEQSKLEISFVDIDDLVTTSKDGAKEFREYLDNKTI</sequence>
<feature type="modified residue" description="4-aspartylphosphate" evidence="1">
    <location>
        <position position="52"/>
    </location>
</feature>
<evidence type="ECO:0000256" key="1">
    <source>
        <dbReference type="PROSITE-ProRule" id="PRU00169"/>
    </source>
</evidence>
<dbReference type="Proteomes" id="UP000289718">
    <property type="component" value="Unassembled WGS sequence"/>
</dbReference>
<evidence type="ECO:0000259" key="3">
    <source>
        <dbReference type="PROSITE" id="PS50930"/>
    </source>
</evidence>
<dbReference type="PANTHER" id="PTHR37299:SF1">
    <property type="entry name" value="STAGE 0 SPORULATION PROTEIN A HOMOLOG"/>
    <property type="match status" value="1"/>
</dbReference>
<dbReference type="PROSITE" id="PS50110">
    <property type="entry name" value="RESPONSE_REGULATORY"/>
    <property type="match status" value="1"/>
</dbReference>
<dbReference type="SUPFAM" id="SSF52172">
    <property type="entry name" value="CheY-like"/>
    <property type="match status" value="1"/>
</dbReference>
<protein>
    <submittedName>
        <fullName evidence="4">DNA-binding response regulator</fullName>
    </submittedName>
</protein>
<dbReference type="Pfam" id="PF04397">
    <property type="entry name" value="LytTR"/>
    <property type="match status" value="1"/>
</dbReference>
<gene>
    <name evidence="4" type="ORF">CP965_04220</name>
</gene>
<organism evidence="4 5">
    <name type="scientific">Halarcobacter mediterraneus</name>
    <dbReference type="NCBI Taxonomy" id="2023153"/>
    <lineage>
        <taxon>Bacteria</taxon>
        <taxon>Pseudomonadati</taxon>
        <taxon>Campylobacterota</taxon>
        <taxon>Epsilonproteobacteria</taxon>
        <taxon>Campylobacterales</taxon>
        <taxon>Arcobacteraceae</taxon>
        <taxon>Halarcobacter</taxon>
    </lineage>
</organism>
<dbReference type="SMART" id="SM00850">
    <property type="entry name" value="LytTR"/>
    <property type="match status" value="1"/>
</dbReference>
<evidence type="ECO:0000313" key="4">
    <source>
        <dbReference type="EMBL" id="RXK13016.1"/>
    </source>
</evidence>
<dbReference type="GO" id="GO:0000156">
    <property type="term" value="F:phosphorelay response regulator activity"/>
    <property type="evidence" value="ECO:0007669"/>
    <property type="project" value="InterPro"/>
</dbReference>
<dbReference type="InterPro" id="IPR001789">
    <property type="entry name" value="Sig_transdc_resp-reg_receiver"/>
</dbReference>
<dbReference type="Gene3D" id="2.40.50.1020">
    <property type="entry name" value="LytTr DNA-binding domain"/>
    <property type="match status" value="1"/>
</dbReference>
<reference evidence="4 5" key="1">
    <citation type="submission" date="2017-09" db="EMBL/GenBank/DDBJ databases">
        <title>Genomics of the genus Arcobacter.</title>
        <authorList>
            <person name="Perez-Cataluna A."/>
            <person name="Figueras M.J."/>
            <person name="Salas-Masso N."/>
        </authorList>
    </citation>
    <scope>NUCLEOTIDE SEQUENCE [LARGE SCALE GENOMIC DNA]</scope>
    <source>
        <strain evidence="4 5">F156-34</strain>
    </source>
</reference>
<proteinExistence type="predicted"/>
<evidence type="ECO:0000259" key="2">
    <source>
        <dbReference type="PROSITE" id="PS50110"/>
    </source>
</evidence>
<dbReference type="SMART" id="SM00448">
    <property type="entry name" value="REC"/>
    <property type="match status" value="1"/>
</dbReference>
<feature type="domain" description="Response regulatory" evidence="2">
    <location>
        <begin position="2"/>
        <end position="115"/>
    </location>
</feature>
<dbReference type="OrthoDB" id="1490554at2"/>
<dbReference type="RefSeq" id="WP_129060835.1">
    <property type="nucleotide sequence ID" value="NZ_NXIE01000002.1"/>
</dbReference>
<feature type="domain" description="HTH LytTR-type" evidence="3">
    <location>
        <begin position="128"/>
        <end position="233"/>
    </location>
</feature>
<dbReference type="EMBL" id="NXIE01000002">
    <property type="protein sequence ID" value="RXK13016.1"/>
    <property type="molecule type" value="Genomic_DNA"/>
</dbReference>
<dbReference type="InterPro" id="IPR007492">
    <property type="entry name" value="LytTR_DNA-bd_dom"/>
</dbReference>
<dbReference type="Gene3D" id="3.40.50.2300">
    <property type="match status" value="1"/>
</dbReference>
<dbReference type="PANTHER" id="PTHR37299">
    <property type="entry name" value="TRANSCRIPTIONAL REGULATOR-RELATED"/>
    <property type="match status" value="1"/>
</dbReference>
<keyword evidence="4" id="KW-0238">DNA-binding</keyword>
<dbReference type="GO" id="GO:0003677">
    <property type="term" value="F:DNA binding"/>
    <property type="evidence" value="ECO:0007669"/>
    <property type="project" value="UniProtKB-KW"/>
</dbReference>
<evidence type="ECO:0000313" key="5">
    <source>
        <dbReference type="Proteomes" id="UP000289718"/>
    </source>
</evidence>
<dbReference type="Pfam" id="PF00072">
    <property type="entry name" value="Response_reg"/>
    <property type="match status" value="1"/>
</dbReference>
<dbReference type="InterPro" id="IPR011006">
    <property type="entry name" value="CheY-like_superfamily"/>
</dbReference>
<keyword evidence="5" id="KW-1185">Reference proteome</keyword>
<dbReference type="InterPro" id="IPR046947">
    <property type="entry name" value="LytR-like"/>
</dbReference>
<accession>A0A4Q1AUG4</accession>
<comment type="caution">
    <text evidence="4">The sequence shown here is derived from an EMBL/GenBank/DDBJ whole genome shotgun (WGS) entry which is preliminary data.</text>
</comment>
<dbReference type="PROSITE" id="PS50930">
    <property type="entry name" value="HTH_LYTTR"/>
    <property type="match status" value="1"/>
</dbReference>
<keyword evidence="1" id="KW-0597">Phosphoprotein</keyword>
<name>A0A4Q1AUG4_9BACT</name>
<dbReference type="AlphaFoldDB" id="A0A4Q1AUG4"/>